<evidence type="ECO:0000313" key="3">
    <source>
        <dbReference type="Proteomes" id="UP001227095"/>
    </source>
</evidence>
<accession>A0ABY8M224</accession>
<dbReference type="Proteomes" id="UP001227095">
    <property type="component" value="Chromosome"/>
</dbReference>
<evidence type="ECO:0000256" key="1">
    <source>
        <dbReference type="SAM" id="MobiDB-lite"/>
    </source>
</evidence>
<sequence>MEKNQVKRMSMFSKSFCKGFVGGFTSPANIFLGSKIKRPVEFDGSVERAWREVGRNLSDATRSYGESIGKAPTRTKKHRPRAA</sequence>
<keyword evidence="3" id="KW-1185">Reference proteome</keyword>
<feature type="compositionally biased region" description="Basic residues" evidence="1">
    <location>
        <begin position="73"/>
        <end position="83"/>
    </location>
</feature>
<evidence type="ECO:0000313" key="2">
    <source>
        <dbReference type="EMBL" id="WGI67766.1"/>
    </source>
</evidence>
<gene>
    <name evidence="2" type="ORF">QEO92_22715</name>
</gene>
<reference evidence="2 3" key="1">
    <citation type="submission" date="2023-04" db="EMBL/GenBank/DDBJ databases">
        <title>Neorhizobium petrolearium OS53, complete genome.</title>
        <authorList>
            <person name="Yu T."/>
        </authorList>
    </citation>
    <scope>NUCLEOTIDE SEQUENCE [LARGE SCALE GENOMIC DNA]</scope>
    <source>
        <strain evidence="2 3">OS53</strain>
    </source>
</reference>
<organism evidence="2 3">
    <name type="scientific">Neorhizobium petrolearium</name>
    <dbReference type="NCBI Taxonomy" id="515361"/>
    <lineage>
        <taxon>Bacteria</taxon>
        <taxon>Pseudomonadati</taxon>
        <taxon>Pseudomonadota</taxon>
        <taxon>Alphaproteobacteria</taxon>
        <taxon>Hyphomicrobiales</taxon>
        <taxon>Rhizobiaceae</taxon>
        <taxon>Rhizobium/Agrobacterium group</taxon>
        <taxon>Neorhizobium</taxon>
    </lineage>
</organism>
<dbReference type="EMBL" id="CP123000">
    <property type="protein sequence ID" value="WGI67766.1"/>
    <property type="molecule type" value="Genomic_DNA"/>
</dbReference>
<feature type="region of interest" description="Disordered" evidence="1">
    <location>
        <begin position="61"/>
        <end position="83"/>
    </location>
</feature>
<dbReference type="RefSeq" id="WP_280107475.1">
    <property type="nucleotide sequence ID" value="NZ_CP123000.1"/>
</dbReference>
<proteinExistence type="predicted"/>
<name>A0ABY8M224_9HYPH</name>
<protein>
    <submittedName>
        <fullName evidence="2">Uncharacterized protein</fullName>
    </submittedName>
</protein>